<name>A0A6J2IF24_9PASS</name>
<comment type="subunit">
    <text evidence="9">Microtubule inner protein component of sperm flagellar doublet microtubules.</text>
</comment>
<accession>A0A6J2IF24</accession>
<dbReference type="PANTHER" id="PTHR14517">
    <property type="entry name" value="RIB43A-RELATED"/>
    <property type="match status" value="1"/>
</dbReference>
<comment type="similarity">
    <text evidence="2">Belongs to the RIB43A family.</text>
</comment>
<evidence type="ECO:0000256" key="10">
    <source>
        <dbReference type="SAM" id="Coils"/>
    </source>
</evidence>
<evidence type="ECO:0000313" key="11">
    <source>
        <dbReference type="Proteomes" id="UP000504627"/>
    </source>
</evidence>
<dbReference type="GeneID" id="113999438"/>
<keyword evidence="3" id="KW-0963">Cytoplasm</keyword>
<evidence type="ECO:0000256" key="9">
    <source>
        <dbReference type="ARBA" id="ARBA00046435"/>
    </source>
</evidence>
<protein>
    <submittedName>
        <fullName evidence="12">RIB43A-like with coiled-coils protein 2</fullName>
    </submittedName>
</protein>
<proteinExistence type="inferred from homology"/>
<evidence type="ECO:0000256" key="4">
    <source>
        <dbReference type="ARBA" id="ARBA00022846"/>
    </source>
</evidence>
<dbReference type="CTD" id="26150"/>
<evidence type="ECO:0000256" key="2">
    <source>
        <dbReference type="ARBA" id="ARBA00006875"/>
    </source>
</evidence>
<keyword evidence="4" id="KW-0282">Flagellum</keyword>
<dbReference type="RefSeq" id="XP_027598655.1">
    <property type="nucleotide sequence ID" value="XM_027742854.2"/>
</dbReference>
<evidence type="ECO:0000256" key="3">
    <source>
        <dbReference type="ARBA" id="ARBA00022490"/>
    </source>
</evidence>
<evidence type="ECO:0000256" key="7">
    <source>
        <dbReference type="ARBA" id="ARBA00023212"/>
    </source>
</evidence>
<evidence type="ECO:0000256" key="5">
    <source>
        <dbReference type="ARBA" id="ARBA00023054"/>
    </source>
</evidence>
<keyword evidence="5 10" id="KW-0175">Coiled coil</keyword>
<evidence type="ECO:0000313" key="12">
    <source>
        <dbReference type="RefSeq" id="XP_027598655.1"/>
    </source>
</evidence>
<evidence type="ECO:0000256" key="1">
    <source>
        <dbReference type="ARBA" id="ARBA00004611"/>
    </source>
</evidence>
<comment type="subcellular location">
    <subcellularLocation>
        <location evidence="1">Cytoplasm</location>
        <location evidence="1">Cytoskeleton</location>
        <location evidence="1">Flagellum axoneme</location>
    </subcellularLocation>
</comment>
<dbReference type="InParanoid" id="A0A6J2IF24"/>
<keyword evidence="11" id="KW-1185">Reference proteome</keyword>
<organism evidence="11 12">
    <name type="scientific">Pipra filicauda</name>
    <name type="common">Wire-tailed manakin</name>
    <dbReference type="NCBI Taxonomy" id="649802"/>
    <lineage>
        <taxon>Eukaryota</taxon>
        <taxon>Metazoa</taxon>
        <taxon>Chordata</taxon>
        <taxon>Craniata</taxon>
        <taxon>Vertebrata</taxon>
        <taxon>Euteleostomi</taxon>
        <taxon>Archelosauria</taxon>
        <taxon>Archosauria</taxon>
        <taxon>Dinosauria</taxon>
        <taxon>Saurischia</taxon>
        <taxon>Theropoda</taxon>
        <taxon>Coelurosauria</taxon>
        <taxon>Aves</taxon>
        <taxon>Neognathae</taxon>
        <taxon>Neoaves</taxon>
        <taxon>Telluraves</taxon>
        <taxon>Australaves</taxon>
        <taxon>Passeriformes</taxon>
        <taxon>Pipridae</taxon>
        <taxon>Pipra</taxon>
    </lineage>
</organism>
<reference evidence="12" key="1">
    <citation type="submission" date="2025-08" db="UniProtKB">
        <authorList>
            <consortium name="RefSeq"/>
        </authorList>
    </citation>
    <scope>IDENTIFICATION</scope>
    <source>
        <tissue evidence="12">Muscle</tissue>
    </source>
</reference>
<keyword evidence="7" id="KW-0206">Cytoskeleton</keyword>
<dbReference type="InterPro" id="IPR008805">
    <property type="entry name" value="RIB43A"/>
</dbReference>
<evidence type="ECO:0000256" key="6">
    <source>
        <dbReference type="ARBA" id="ARBA00023069"/>
    </source>
</evidence>
<sequence>MSGLGQLREQREAAAVQRRREQEFLRRSRIFNARLRTIGIDKDALDVQVKERKIQEAIEKARHEKFANDMKRNDRLMCLLEEQQKREIKDMNKALKEFQKNQTPETRREFDLNDPQALKKDRPARVSDTDPRCTISGMQKFAGEDLNYEQRMKFQKEQLREWSLQQQKDWKNALADQKLADDLYDKYRVEIDRKILELQRQEEESRRAVCTATKDFNRIQADELAFKKELDKSQTLRDNMDEITFLLRGDFLSENPAQALSPLGDRVLVDRWKGMSPEQLMAIRHYQKEQVQENLRLREQERQRDAEWDRQRVQAARAQMLLEREQRRQLRERRRDLDFMNAELSQEQRAKNIYLKEEAYSNVPTAQYYAQFNTTTR</sequence>
<dbReference type="Pfam" id="PF05914">
    <property type="entry name" value="RIB43A"/>
    <property type="match status" value="1"/>
</dbReference>
<dbReference type="AlphaFoldDB" id="A0A6J2IF24"/>
<feature type="coiled-coil region" evidence="10">
    <location>
        <begin position="283"/>
        <end position="350"/>
    </location>
</feature>
<keyword evidence="8" id="KW-0966">Cell projection</keyword>
<keyword evidence="6" id="KW-0969">Cilium</keyword>
<dbReference type="Proteomes" id="UP000504627">
    <property type="component" value="Unplaced"/>
</dbReference>
<evidence type="ECO:0000256" key="8">
    <source>
        <dbReference type="ARBA" id="ARBA00023273"/>
    </source>
</evidence>
<dbReference type="PANTHER" id="PTHR14517:SF10">
    <property type="entry name" value="RIB43A-LIKE WITH COILED-COILS PROTEIN 2"/>
    <property type="match status" value="1"/>
</dbReference>
<gene>
    <name evidence="12" type="primary">RIBC2</name>
</gene>